<dbReference type="AlphaFoldDB" id="A0A4Q1AJC2"/>
<evidence type="ECO:0000313" key="3">
    <source>
        <dbReference type="Proteomes" id="UP000289758"/>
    </source>
</evidence>
<keyword evidence="3" id="KW-1185">Reference proteome</keyword>
<keyword evidence="1" id="KW-0732">Signal</keyword>
<dbReference type="RefSeq" id="WP_129088363.1">
    <property type="nucleotide sequence ID" value="NZ_CP053836.1"/>
</dbReference>
<dbReference type="Proteomes" id="UP000289758">
    <property type="component" value="Unassembled WGS sequence"/>
</dbReference>
<proteinExistence type="predicted"/>
<evidence type="ECO:0000313" key="2">
    <source>
        <dbReference type="EMBL" id="RXK01811.1"/>
    </source>
</evidence>
<comment type="caution">
    <text evidence="2">The sequence shown here is derived from an EMBL/GenBank/DDBJ whole genome shotgun (WGS) entry which is preliminary data.</text>
</comment>
<sequence>MIKFFKYSFILSAFLIFSGCASTQEELTSIIQSNAATLITKDQKRLQELLVKFKKKLDIRNPSAYSKNDERRIYTLIKNTDANFLLKYKGKILEDYKEYLQIAFSKDKIENRNDYLVLAIYYMISNAFDFKVAHKLTAMQFEKEKLNKLYRNLQIIRWKIKVDRDINGEYLFLTWQNNWQIELEHRLKKNSNLSYEEIKHLWHIENSKETLLDHSNFSFEVMLTQMIDSVENSLKALGEEPKDLSISALKIFIFL</sequence>
<name>A0A4Q1AJC2_9BACT</name>
<gene>
    <name evidence="2" type="ORF">CRV07_14750</name>
</gene>
<dbReference type="PROSITE" id="PS51257">
    <property type="entry name" value="PROKAR_LIPOPROTEIN"/>
    <property type="match status" value="1"/>
</dbReference>
<protein>
    <recommendedName>
        <fullName evidence="4">Lipoprotein</fullName>
    </recommendedName>
</protein>
<dbReference type="OrthoDB" id="5338644at2"/>
<reference evidence="2 3" key="1">
    <citation type="submission" date="2017-10" db="EMBL/GenBank/DDBJ databases">
        <title>Genomics of the genus Arcobacter.</title>
        <authorList>
            <person name="Perez-Cataluna A."/>
            <person name="Figueras M.J."/>
        </authorList>
    </citation>
    <scope>NUCLEOTIDE SEQUENCE [LARGE SCALE GENOMIC DNA]</scope>
    <source>
        <strain evidence="2 3">CECT 8441</strain>
    </source>
</reference>
<feature type="signal peptide" evidence="1">
    <location>
        <begin position="1"/>
        <end position="23"/>
    </location>
</feature>
<accession>A0A4Q1AJC2</accession>
<evidence type="ECO:0000256" key="1">
    <source>
        <dbReference type="SAM" id="SignalP"/>
    </source>
</evidence>
<dbReference type="EMBL" id="PDKK01000020">
    <property type="protein sequence ID" value="RXK01811.1"/>
    <property type="molecule type" value="Genomic_DNA"/>
</dbReference>
<feature type="chain" id="PRO_5020306347" description="Lipoprotein" evidence="1">
    <location>
        <begin position="24"/>
        <end position="255"/>
    </location>
</feature>
<organism evidence="2 3">
    <name type="scientific">Halarcobacter ebronensis</name>
    <dbReference type="NCBI Taxonomy" id="1462615"/>
    <lineage>
        <taxon>Bacteria</taxon>
        <taxon>Pseudomonadati</taxon>
        <taxon>Campylobacterota</taxon>
        <taxon>Epsilonproteobacteria</taxon>
        <taxon>Campylobacterales</taxon>
        <taxon>Arcobacteraceae</taxon>
        <taxon>Halarcobacter</taxon>
    </lineage>
</organism>
<evidence type="ECO:0008006" key="4">
    <source>
        <dbReference type="Google" id="ProtNLM"/>
    </source>
</evidence>